<comment type="caution">
    <text evidence="2">The sequence shown here is derived from an EMBL/GenBank/DDBJ whole genome shotgun (WGS) entry which is preliminary data.</text>
</comment>
<accession>A0A395JKJ8</accession>
<dbReference type="Pfam" id="PF00485">
    <property type="entry name" value="PRK"/>
    <property type="match status" value="1"/>
</dbReference>
<keyword evidence="2" id="KW-0418">Kinase</keyword>
<keyword evidence="3" id="KW-1185">Reference proteome</keyword>
<sequence>MSSLKPATLAAVSQLIDQQRLPAEFINSVLEFYLPLAIGLNSQLENHQLTKVGVQGSQGSGKSTCAEFIKILLQHEFDKRVLVASIDDFYLTKLERETMAREVHPLFATRGVPGTHDVRMIQTMFELAATSQTFSVPIFDKSVDDRAPSSQWQQLTGPFDVVILEGWCVGIDAEPDSALAMPKNQLERLEDVDFIWRKSVNRALSEEYAELFARLDVLVALQAPSFACVYGWRLLQEQKMIDRLQAQGRDVSQAQTPAQIERFISHYQRLTEHALATMPQRADWLLTLNNNHQFESLRSKS</sequence>
<dbReference type="EMBL" id="QNRT01000004">
    <property type="protein sequence ID" value="RBP49308.1"/>
    <property type="molecule type" value="Genomic_DNA"/>
</dbReference>
<dbReference type="OrthoDB" id="455474at2"/>
<gene>
    <name evidence="2" type="ORF">DFR28_104237</name>
</gene>
<dbReference type="PANTHER" id="PTHR10285">
    <property type="entry name" value="URIDINE KINASE"/>
    <property type="match status" value="1"/>
</dbReference>
<dbReference type="GO" id="GO:0016301">
    <property type="term" value="F:kinase activity"/>
    <property type="evidence" value="ECO:0007669"/>
    <property type="project" value="UniProtKB-KW"/>
</dbReference>
<dbReference type="SUPFAM" id="SSF52540">
    <property type="entry name" value="P-loop containing nucleoside triphosphate hydrolases"/>
    <property type="match status" value="1"/>
</dbReference>
<proteinExistence type="predicted"/>
<name>A0A395JKJ8_9GAMM</name>
<dbReference type="RefSeq" id="WP_113955169.1">
    <property type="nucleotide sequence ID" value="NZ_QNRT01000004.1"/>
</dbReference>
<keyword evidence="2" id="KW-0808">Transferase</keyword>
<reference evidence="2 3" key="1">
    <citation type="submission" date="2018-06" db="EMBL/GenBank/DDBJ databases">
        <title>Genomic Encyclopedia of Type Strains, Phase IV (KMG-IV): sequencing the most valuable type-strain genomes for metagenomic binning, comparative biology and taxonomic classification.</title>
        <authorList>
            <person name="Goeker M."/>
        </authorList>
    </citation>
    <scope>NUCLEOTIDE SEQUENCE [LARGE SCALE GENOMIC DNA]</scope>
    <source>
        <strain evidence="2 3">DSM 24032</strain>
    </source>
</reference>
<evidence type="ECO:0000259" key="1">
    <source>
        <dbReference type="Pfam" id="PF00485"/>
    </source>
</evidence>
<dbReference type="Proteomes" id="UP000253083">
    <property type="component" value="Unassembled WGS sequence"/>
</dbReference>
<organism evidence="2 3">
    <name type="scientific">Arenicella xantha</name>
    <dbReference type="NCBI Taxonomy" id="644221"/>
    <lineage>
        <taxon>Bacteria</taxon>
        <taxon>Pseudomonadati</taxon>
        <taxon>Pseudomonadota</taxon>
        <taxon>Gammaproteobacteria</taxon>
        <taxon>Arenicellales</taxon>
        <taxon>Arenicellaceae</taxon>
        <taxon>Arenicella</taxon>
    </lineage>
</organism>
<dbReference type="GO" id="GO:0005524">
    <property type="term" value="F:ATP binding"/>
    <property type="evidence" value="ECO:0007669"/>
    <property type="project" value="InterPro"/>
</dbReference>
<feature type="domain" description="Phosphoribulokinase/uridine kinase" evidence="1">
    <location>
        <begin position="52"/>
        <end position="174"/>
    </location>
</feature>
<evidence type="ECO:0000313" key="3">
    <source>
        <dbReference type="Proteomes" id="UP000253083"/>
    </source>
</evidence>
<dbReference type="AlphaFoldDB" id="A0A395JKJ8"/>
<dbReference type="InterPro" id="IPR027417">
    <property type="entry name" value="P-loop_NTPase"/>
</dbReference>
<dbReference type="InterPro" id="IPR006083">
    <property type="entry name" value="PRK/URK"/>
</dbReference>
<protein>
    <submittedName>
        <fullName evidence="2">D-glycerate 3-kinase</fullName>
    </submittedName>
</protein>
<dbReference type="Gene3D" id="3.40.50.300">
    <property type="entry name" value="P-loop containing nucleotide triphosphate hydrolases"/>
    <property type="match status" value="1"/>
</dbReference>
<dbReference type="InParanoid" id="A0A395JKJ8"/>
<evidence type="ECO:0000313" key="2">
    <source>
        <dbReference type="EMBL" id="RBP49308.1"/>
    </source>
</evidence>